<evidence type="ECO:0000313" key="6">
    <source>
        <dbReference type="EMBL" id="MCY6957247.1"/>
    </source>
</evidence>
<comment type="function">
    <text evidence="2">May play the central regulatory role in sporulation. It may be an element of the effector pathway responsible for the activation of sporulation genes in response to nutritional stress. Spo0A may act in concert with spo0H (a sigma factor) to control the expression of some genes that are critical to the sporulation process.</text>
</comment>
<dbReference type="PROSITE" id="PS50930">
    <property type="entry name" value="HTH_LYTTR"/>
    <property type="match status" value="1"/>
</dbReference>
<evidence type="ECO:0000256" key="3">
    <source>
        <dbReference type="PROSITE-ProRule" id="PRU00169"/>
    </source>
</evidence>
<evidence type="ECO:0000256" key="2">
    <source>
        <dbReference type="ARBA" id="ARBA00024867"/>
    </source>
</evidence>
<comment type="caution">
    <text evidence="6">The sequence shown here is derived from an EMBL/GenBank/DDBJ whole genome shotgun (WGS) entry which is preliminary data.</text>
</comment>
<evidence type="ECO:0000259" key="4">
    <source>
        <dbReference type="PROSITE" id="PS50110"/>
    </source>
</evidence>
<accession>A0ABT4D4P0</accession>
<keyword evidence="3" id="KW-0597">Phosphoprotein</keyword>
<dbReference type="Gene3D" id="2.40.50.1020">
    <property type="entry name" value="LytTr DNA-binding domain"/>
    <property type="match status" value="1"/>
</dbReference>
<keyword evidence="7" id="KW-1185">Reference proteome</keyword>
<dbReference type="InterPro" id="IPR007492">
    <property type="entry name" value="LytTR_DNA-bd_dom"/>
</dbReference>
<sequence length="246" mass="28888">MDLKVLICDDEFGMRTVLRKAVEKIDGFKIVGEAEDGEDVIELVEETRPNIVFLDIEMPKQSGVECAKKIADIDPKIIIIFATGYNEYMSEAFELYAFDYIVKPFKLERIYQTLQKIKDINKLKEEQSINKIIRHEKGLDKILIKNKEGLSFVDIKDIIMIQREDRSTVIYTIDNNYVTSEALSSLEEKLDKTQFFRSHKSYIINLSMIQKIYPYGRWTYIAKLRNTDKDALLTHEKYEEMKNIFL</sequence>
<dbReference type="SMART" id="SM00850">
    <property type="entry name" value="LytTR"/>
    <property type="match status" value="1"/>
</dbReference>
<dbReference type="InterPro" id="IPR001789">
    <property type="entry name" value="Sig_transdc_resp-reg_receiver"/>
</dbReference>
<dbReference type="PANTHER" id="PTHR37299">
    <property type="entry name" value="TRANSCRIPTIONAL REGULATOR-RELATED"/>
    <property type="match status" value="1"/>
</dbReference>
<dbReference type="PROSITE" id="PS50110">
    <property type="entry name" value="RESPONSE_REGULATORY"/>
    <property type="match status" value="1"/>
</dbReference>
<dbReference type="InterPro" id="IPR011006">
    <property type="entry name" value="CheY-like_superfamily"/>
</dbReference>
<feature type="domain" description="Response regulatory" evidence="4">
    <location>
        <begin position="4"/>
        <end position="118"/>
    </location>
</feature>
<feature type="modified residue" description="4-aspartylphosphate" evidence="3">
    <location>
        <position position="55"/>
    </location>
</feature>
<dbReference type="EMBL" id="JAPQFJ010000001">
    <property type="protein sequence ID" value="MCY6957247.1"/>
    <property type="molecule type" value="Genomic_DNA"/>
</dbReference>
<dbReference type="GO" id="GO:0003677">
    <property type="term" value="F:DNA binding"/>
    <property type="evidence" value="ECO:0007669"/>
    <property type="project" value="UniProtKB-KW"/>
</dbReference>
<dbReference type="Pfam" id="PF04397">
    <property type="entry name" value="LytTR"/>
    <property type="match status" value="1"/>
</dbReference>
<reference evidence="6" key="1">
    <citation type="submission" date="2022-12" db="EMBL/GenBank/DDBJ databases">
        <title>Clostridium sp. nov., isolated from industrial wastewater.</title>
        <authorList>
            <person name="Jiayan W."/>
        </authorList>
    </citation>
    <scope>NUCLEOTIDE SEQUENCE</scope>
    <source>
        <strain evidence="6">ZC22-4</strain>
    </source>
</reference>
<organism evidence="6 7">
    <name type="scientific">Clostridium brassicae</name>
    <dbReference type="NCBI Taxonomy" id="2999072"/>
    <lineage>
        <taxon>Bacteria</taxon>
        <taxon>Bacillati</taxon>
        <taxon>Bacillota</taxon>
        <taxon>Clostridia</taxon>
        <taxon>Eubacteriales</taxon>
        <taxon>Clostridiaceae</taxon>
        <taxon>Clostridium</taxon>
    </lineage>
</organism>
<dbReference type="Pfam" id="PF00072">
    <property type="entry name" value="Response_reg"/>
    <property type="match status" value="1"/>
</dbReference>
<dbReference type="SMART" id="SM00448">
    <property type="entry name" value="REC"/>
    <property type="match status" value="1"/>
</dbReference>
<dbReference type="PANTHER" id="PTHR37299:SF1">
    <property type="entry name" value="STAGE 0 SPORULATION PROTEIN A HOMOLOG"/>
    <property type="match status" value="1"/>
</dbReference>
<protein>
    <recommendedName>
        <fullName evidence="1">Stage 0 sporulation protein A homolog</fullName>
    </recommendedName>
</protein>
<dbReference type="Gene3D" id="3.40.50.2300">
    <property type="match status" value="1"/>
</dbReference>
<evidence type="ECO:0000256" key="1">
    <source>
        <dbReference type="ARBA" id="ARBA00018672"/>
    </source>
</evidence>
<evidence type="ECO:0000259" key="5">
    <source>
        <dbReference type="PROSITE" id="PS50930"/>
    </source>
</evidence>
<keyword evidence="6" id="KW-0238">DNA-binding</keyword>
<dbReference type="InterPro" id="IPR046947">
    <property type="entry name" value="LytR-like"/>
</dbReference>
<dbReference type="RefSeq" id="WP_268059602.1">
    <property type="nucleotide sequence ID" value="NZ_JAPQFJ010000001.1"/>
</dbReference>
<feature type="domain" description="HTH LytTR-type" evidence="5">
    <location>
        <begin position="142"/>
        <end position="246"/>
    </location>
</feature>
<proteinExistence type="predicted"/>
<dbReference type="SUPFAM" id="SSF52172">
    <property type="entry name" value="CheY-like"/>
    <property type="match status" value="1"/>
</dbReference>
<dbReference type="Proteomes" id="UP001144612">
    <property type="component" value="Unassembled WGS sequence"/>
</dbReference>
<name>A0ABT4D4P0_9CLOT</name>
<evidence type="ECO:0000313" key="7">
    <source>
        <dbReference type="Proteomes" id="UP001144612"/>
    </source>
</evidence>
<gene>
    <name evidence="6" type="ORF">OW729_01365</name>
</gene>